<dbReference type="PROSITE" id="PS00636">
    <property type="entry name" value="DNAJ_1"/>
    <property type="match status" value="1"/>
</dbReference>
<dbReference type="GO" id="GO:0051082">
    <property type="term" value="F:unfolded protein binding"/>
    <property type="evidence" value="ECO:0007669"/>
    <property type="project" value="InterPro"/>
</dbReference>
<organism evidence="4 5">
    <name type="scientific">Synchytrium microbalum</name>
    <dbReference type="NCBI Taxonomy" id="1806994"/>
    <lineage>
        <taxon>Eukaryota</taxon>
        <taxon>Fungi</taxon>
        <taxon>Fungi incertae sedis</taxon>
        <taxon>Chytridiomycota</taxon>
        <taxon>Chytridiomycota incertae sedis</taxon>
        <taxon>Chytridiomycetes</taxon>
        <taxon>Synchytriales</taxon>
        <taxon>Synchytriaceae</taxon>
        <taxon>Synchytrium</taxon>
    </lineage>
</organism>
<dbReference type="GO" id="GO:0006457">
    <property type="term" value="P:protein folding"/>
    <property type="evidence" value="ECO:0007669"/>
    <property type="project" value="InterPro"/>
</dbReference>
<sequence length="340" mass="37881">MPVTDYYALLGLERKSDRDEIKKAYRKLALKYHPEKAGETSKEQFVKVSEAYDVLSDARRRAVYDQSGLEGLSHGVPSRPGFEGYDGGYKYHGNAEETFNEFFGGKNPYTDFFSVHTETGPTVFGSKFGGLHGMAGTAPAASRDSPAPTVPSHRDGPIQDSPVETDLFVTLEELYNGAVKRVKVSRRVLNEDHVTTSEDEKLLSIEIKKGWKDGTRVTFPKEGDEGPNRIPADLVYIIRTTPHDIFKRQGDDLHYTAEVSLIKALTGSILDVETLDGRLLKIPVYEIVHPQFKKEVPGEGMPLSRNPNERGKLVVTFKTTFPTYFSEAQKKALKAAFAMS</sequence>
<dbReference type="Pfam" id="PF01556">
    <property type="entry name" value="DnaJ_C"/>
    <property type="match status" value="1"/>
</dbReference>
<reference evidence="4 5" key="1">
    <citation type="journal article" date="2019" name="Sci. Rep.">
        <title>Comparative genomics of chytrid fungi reveal insights into the obligate biotrophic and pathogenic lifestyle of Synchytrium endobioticum.</title>
        <authorList>
            <person name="van de Vossenberg B.T.L.H."/>
            <person name="Warris S."/>
            <person name="Nguyen H.D.T."/>
            <person name="van Gent-Pelzer M.P.E."/>
            <person name="Joly D.L."/>
            <person name="van de Geest H.C."/>
            <person name="Bonants P.J.M."/>
            <person name="Smith D.S."/>
            <person name="Levesque C.A."/>
            <person name="van der Lee T.A.J."/>
        </authorList>
    </citation>
    <scope>NUCLEOTIDE SEQUENCE [LARGE SCALE GENOMIC DNA]</scope>
    <source>
        <strain evidence="4 5">JEL517</strain>
    </source>
</reference>
<dbReference type="RefSeq" id="XP_031027328.1">
    <property type="nucleotide sequence ID" value="XM_031166574.1"/>
</dbReference>
<dbReference type="OrthoDB" id="10250354at2759"/>
<feature type="region of interest" description="Disordered" evidence="2">
    <location>
        <begin position="136"/>
        <end position="161"/>
    </location>
</feature>
<dbReference type="EMBL" id="QEAO01000002">
    <property type="protein sequence ID" value="TPX37417.1"/>
    <property type="molecule type" value="Genomic_DNA"/>
</dbReference>
<comment type="caution">
    <text evidence="4">The sequence shown here is derived from an EMBL/GenBank/DDBJ whole genome shotgun (WGS) entry which is preliminary data.</text>
</comment>
<evidence type="ECO:0000256" key="2">
    <source>
        <dbReference type="SAM" id="MobiDB-lite"/>
    </source>
</evidence>
<dbReference type="GO" id="GO:0051087">
    <property type="term" value="F:protein-folding chaperone binding"/>
    <property type="evidence" value="ECO:0007669"/>
    <property type="project" value="TreeGrafter"/>
</dbReference>
<dbReference type="CDD" id="cd06257">
    <property type="entry name" value="DnaJ"/>
    <property type="match status" value="1"/>
</dbReference>
<evidence type="ECO:0000313" key="4">
    <source>
        <dbReference type="EMBL" id="TPX37417.1"/>
    </source>
</evidence>
<dbReference type="InterPro" id="IPR051339">
    <property type="entry name" value="DnaJ_subfamily_B"/>
</dbReference>
<dbReference type="FunFam" id="2.60.260.20:FF:000002">
    <property type="entry name" value="Dnaj homolog subfamily b member"/>
    <property type="match status" value="1"/>
</dbReference>
<keyword evidence="1" id="KW-0143">Chaperone</keyword>
<dbReference type="InterPro" id="IPR018253">
    <property type="entry name" value="DnaJ_domain_CS"/>
</dbReference>
<dbReference type="InterPro" id="IPR008971">
    <property type="entry name" value="HSP40/DnaJ_pept-bd"/>
</dbReference>
<dbReference type="GO" id="GO:0006413">
    <property type="term" value="P:translational initiation"/>
    <property type="evidence" value="ECO:0007669"/>
    <property type="project" value="TreeGrafter"/>
</dbReference>
<dbReference type="Pfam" id="PF00226">
    <property type="entry name" value="DnaJ"/>
    <property type="match status" value="1"/>
</dbReference>
<dbReference type="Proteomes" id="UP000319731">
    <property type="component" value="Unassembled WGS sequence"/>
</dbReference>
<protein>
    <recommendedName>
        <fullName evidence="3">J domain-containing protein</fullName>
    </recommendedName>
</protein>
<dbReference type="CDD" id="cd10747">
    <property type="entry name" value="DnaJ_C"/>
    <property type="match status" value="1"/>
</dbReference>
<dbReference type="InterPro" id="IPR001623">
    <property type="entry name" value="DnaJ_domain"/>
</dbReference>
<dbReference type="FunFam" id="2.60.260.20:FF:000006">
    <property type="entry name" value="DnaJ subfamily B member 13"/>
    <property type="match status" value="1"/>
</dbReference>
<name>A0A507C8N3_9FUNG</name>
<evidence type="ECO:0000256" key="1">
    <source>
        <dbReference type="ARBA" id="ARBA00023186"/>
    </source>
</evidence>
<dbReference type="InterPro" id="IPR036869">
    <property type="entry name" value="J_dom_sf"/>
</dbReference>
<dbReference type="Gene3D" id="1.10.287.110">
    <property type="entry name" value="DnaJ domain"/>
    <property type="match status" value="1"/>
</dbReference>
<dbReference type="STRING" id="1806994.A0A507C8N3"/>
<evidence type="ECO:0000313" key="5">
    <source>
        <dbReference type="Proteomes" id="UP000319731"/>
    </source>
</evidence>
<keyword evidence="5" id="KW-1185">Reference proteome</keyword>
<dbReference type="PROSITE" id="PS50076">
    <property type="entry name" value="DNAJ_2"/>
    <property type="match status" value="1"/>
</dbReference>
<dbReference type="PANTHER" id="PTHR24078">
    <property type="entry name" value="DNAJ HOMOLOG SUBFAMILY C MEMBER"/>
    <property type="match status" value="1"/>
</dbReference>
<dbReference type="GO" id="GO:0005829">
    <property type="term" value="C:cytosol"/>
    <property type="evidence" value="ECO:0007669"/>
    <property type="project" value="TreeGrafter"/>
</dbReference>
<dbReference type="GeneID" id="42001871"/>
<dbReference type="FunFam" id="1.10.287.110:FF:000106">
    <property type="entry name" value="Putative heat shock protein-like protein"/>
    <property type="match status" value="1"/>
</dbReference>
<gene>
    <name evidence="4" type="ORF">SmJEL517_g00645</name>
</gene>
<feature type="domain" description="J" evidence="3">
    <location>
        <begin position="5"/>
        <end position="68"/>
    </location>
</feature>
<dbReference type="SUPFAM" id="SSF49493">
    <property type="entry name" value="HSP40/DnaJ peptide-binding domain"/>
    <property type="match status" value="2"/>
</dbReference>
<proteinExistence type="predicted"/>
<dbReference type="AlphaFoldDB" id="A0A507C8N3"/>
<dbReference type="InterPro" id="IPR002939">
    <property type="entry name" value="DnaJ_C"/>
</dbReference>
<dbReference type="SUPFAM" id="SSF46565">
    <property type="entry name" value="Chaperone J-domain"/>
    <property type="match status" value="1"/>
</dbReference>
<dbReference type="PANTHER" id="PTHR24078:SF553">
    <property type="entry name" value="DNAJ HOMOLOG SUBFAMILY B MEMBER 5"/>
    <property type="match status" value="1"/>
</dbReference>
<dbReference type="Gene3D" id="2.60.260.20">
    <property type="entry name" value="Urease metallochaperone UreE, N-terminal domain"/>
    <property type="match status" value="2"/>
</dbReference>
<dbReference type="PRINTS" id="PR00625">
    <property type="entry name" value="JDOMAIN"/>
</dbReference>
<evidence type="ECO:0000259" key="3">
    <source>
        <dbReference type="PROSITE" id="PS50076"/>
    </source>
</evidence>
<accession>A0A507C8N3</accession>
<dbReference type="SMART" id="SM00271">
    <property type="entry name" value="DnaJ"/>
    <property type="match status" value="1"/>
</dbReference>